<dbReference type="VEuPathDB" id="AmoebaDB:NAEGRDRAFT_50259"/>
<gene>
    <name evidence="3" type="ORF">NAEGRDRAFT_50259</name>
</gene>
<dbReference type="InterPro" id="IPR006595">
    <property type="entry name" value="CTLH_C"/>
</dbReference>
<dbReference type="STRING" id="5762.D2VKC2"/>
<dbReference type="InterPro" id="IPR050618">
    <property type="entry name" value="Ubq-SigPath_Reg"/>
</dbReference>
<dbReference type="Pfam" id="PF10607">
    <property type="entry name" value="CTLH"/>
    <property type="match status" value="1"/>
</dbReference>
<dbReference type="PROSITE" id="PS50897">
    <property type="entry name" value="CTLH"/>
    <property type="match status" value="1"/>
</dbReference>
<dbReference type="EMBL" id="GG738878">
    <property type="protein sequence ID" value="EFC42575.1"/>
    <property type="molecule type" value="Genomic_DNA"/>
</dbReference>
<dbReference type="InterPro" id="IPR013144">
    <property type="entry name" value="CRA_dom"/>
</dbReference>
<dbReference type="Proteomes" id="UP000006671">
    <property type="component" value="Unassembled WGS sequence"/>
</dbReference>
<accession>D2VKC2</accession>
<evidence type="ECO:0000313" key="3">
    <source>
        <dbReference type="EMBL" id="EFC42575.1"/>
    </source>
</evidence>
<proteinExistence type="predicted"/>
<dbReference type="OrthoDB" id="2415936at2759"/>
<dbReference type="RefSeq" id="XP_002675319.1">
    <property type="nucleotide sequence ID" value="XM_002675273.1"/>
</dbReference>
<dbReference type="GeneID" id="8852009"/>
<dbReference type="InterPro" id="IPR024964">
    <property type="entry name" value="CTLH/CRA"/>
</dbReference>
<evidence type="ECO:0000313" key="4">
    <source>
        <dbReference type="Proteomes" id="UP000006671"/>
    </source>
</evidence>
<evidence type="ECO:0000259" key="2">
    <source>
        <dbReference type="PROSITE" id="PS50897"/>
    </source>
</evidence>
<dbReference type="AlphaFoldDB" id="D2VKC2"/>
<feature type="compositionally biased region" description="Low complexity" evidence="1">
    <location>
        <begin position="14"/>
        <end position="35"/>
    </location>
</feature>
<keyword evidence="4" id="KW-1185">Reference proteome</keyword>
<sequence length="365" mass="41953">MRGRRSFFTRALLDDNNSDSSSNSDDSPSEEPSSNTIFDPNSDEKLSFTQDDDQEMTVRSNIPFSGEKLIDYFEIQINSLNERACSVVIGLTDEKADFVPTRYPGFEYNSFGLNGMDVSLHSKKEEIKGIFSSFTFNLESMNALEEKIINQNLERVALFDEEKSDGNELNNLIRDYLFYMGYSETLKTFEQSATLEQCNNEFCEYRKKICKLIELGNSQAAYTLICEQNPNCFEKHEDVKIRILCQIVTELLQQNKLLEALQFSRDNLSQFLIPNNSQKKPLNEKIQSLIMETLGLFAFSDLSSCSFSHLLEQEKRNELAFEVNQMLLKESGYQKKYSSIETCYRQLSAVRNTLLNTGSGKLFNF</sequence>
<organism evidence="4">
    <name type="scientific">Naegleria gruberi</name>
    <name type="common">Amoeba</name>
    <dbReference type="NCBI Taxonomy" id="5762"/>
    <lineage>
        <taxon>Eukaryota</taxon>
        <taxon>Discoba</taxon>
        <taxon>Heterolobosea</taxon>
        <taxon>Tetramitia</taxon>
        <taxon>Eutetramitia</taxon>
        <taxon>Vahlkampfiidae</taxon>
        <taxon>Naegleria</taxon>
    </lineage>
</organism>
<dbReference type="SMART" id="SM00757">
    <property type="entry name" value="CRA"/>
    <property type="match status" value="1"/>
</dbReference>
<dbReference type="InParanoid" id="D2VKC2"/>
<dbReference type="eggNOG" id="KOG2659">
    <property type="taxonomic scope" value="Eukaryota"/>
</dbReference>
<dbReference type="KEGG" id="ngr:NAEGRDRAFT_50259"/>
<feature type="domain" description="CTLH" evidence="2">
    <location>
        <begin position="206"/>
        <end position="259"/>
    </location>
</feature>
<dbReference type="PANTHER" id="PTHR12864">
    <property type="entry name" value="RAN BINDING PROTEIN 9-RELATED"/>
    <property type="match status" value="1"/>
</dbReference>
<reference evidence="3 4" key="1">
    <citation type="journal article" date="2010" name="Cell">
        <title>The genome of Naegleria gruberi illuminates early eukaryotic versatility.</title>
        <authorList>
            <person name="Fritz-Laylin L.K."/>
            <person name="Prochnik S.E."/>
            <person name="Ginger M.L."/>
            <person name="Dacks J.B."/>
            <person name="Carpenter M.L."/>
            <person name="Field M.C."/>
            <person name="Kuo A."/>
            <person name="Paredez A."/>
            <person name="Chapman J."/>
            <person name="Pham J."/>
            <person name="Shu S."/>
            <person name="Neupane R."/>
            <person name="Cipriano M."/>
            <person name="Mancuso J."/>
            <person name="Tu H."/>
            <person name="Salamov A."/>
            <person name="Lindquist E."/>
            <person name="Shapiro H."/>
            <person name="Lucas S."/>
            <person name="Grigoriev I.V."/>
            <person name="Cande W.Z."/>
            <person name="Fulton C."/>
            <person name="Rokhsar D.S."/>
            <person name="Dawson S.C."/>
        </authorList>
    </citation>
    <scope>NUCLEOTIDE SEQUENCE [LARGE SCALE GENOMIC DNA]</scope>
    <source>
        <strain evidence="3 4">NEG-M</strain>
    </source>
</reference>
<name>D2VKC2_NAEGR</name>
<evidence type="ECO:0000256" key="1">
    <source>
        <dbReference type="SAM" id="MobiDB-lite"/>
    </source>
</evidence>
<dbReference type="SMART" id="SM00667">
    <property type="entry name" value="LisH"/>
    <property type="match status" value="1"/>
</dbReference>
<dbReference type="PROSITE" id="PS50896">
    <property type="entry name" value="LISH"/>
    <property type="match status" value="1"/>
</dbReference>
<dbReference type="InterPro" id="IPR006594">
    <property type="entry name" value="LisH"/>
</dbReference>
<dbReference type="InterPro" id="IPR043136">
    <property type="entry name" value="B30.2/SPRY_sf"/>
</dbReference>
<dbReference type="Gene3D" id="2.60.120.920">
    <property type="match status" value="1"/>
</dbReference>
<protein>
    <submittedName>
        <fullName evidence="3">Predicted protein</fullName>
    </submittedName>
</protein>
<feature type="region of interest" description="Disordered" evidence="1">
    <location>
        <begin position="12"/>
        <end position="44"/>
    </location>
</feature>
<dbReference type="FunCoup" id="D2VKC2">
    <property type="interactions" value="248"/>
</dbReference>